<gene>
    <name evidence="2" type="ORF">Ae201684_010401</name>
</gene>
<dbReference type="PANTHER" id="PTHR46759">
    <property type="entry name" value="LEUCINE-RICH REPEAT-CONTAINING PROTEIN 72"/>
    <property type="match status" value="1"/>
</dbReference>
<dbReference type="PANTHER" id="PTHR46759:SF2">
    <property type="match status" value="1"/>
</dbReference>
<evidence type="ECO:0000256" key="1">
    <source>
        <dbReference type="SAM" id="MobiDB-lite"/>
    </source>
</evidence>
<dbReference type="EMBL" id="VJMJ01000131">
    <property type="protein sequence ID" value="KAF0732504.1"/>
    <property type="molecule type" value="Genomic_DNA"/>
</dbReference>
<reference evidence="2 3" key="1">
    <citation type="submission" date="2019-07" db="EMBL/GenBank/DDBJ databases">
        <title>Genomics analysis of Aphanomyces spp. identifies a new class of oomycete effector associated with host adaptation.</title>
        <authorList>
            <person name="Gaulin E."/>
        </authorList>
    </citation>
    <scope>NUCLEOTIDE SEQUENCE [LARGE SCALE GENOMIC DNA]</scope>
    <source>
        <strain evidence="2 3">ATCC 201684</strain>
    </source>
</reference>
<evidence type="ECO:0000313" key="3">
    <source>
        <dbReference type="Proteomes" id="UP000481153"/>
    </source>
</evidence>
<dbReference type="InterPro" id="IPR001611">
    <property type="entry name" value="Leu-rich_rpt"/>
</dbReference>
<dbReference type="SUPFAM" id="SSF52058">
    <property type="entry name" value="L domain-like"/>
    <property type="match status" value="1"/>
</dbReference>
<feature type="compositionally biased region" description="Polar residues" evidence="1">
    <location>
        <begin position="461"/>
        <end position="472"/>
    </location>
</feature>
<evidence type="ECO:0000313" key="2">
    <source>
        <dbReference type="EMBL" id="KAF0732504.1"/>
    </source>
</evidence>
<feature type="region of interest" description="Disordered" evidence="1">
    <location>
        <begin position="426"/>
        <end position="479"/>
    </location>
</feature>
<dbReference type="PROSITE" id="PS51450">
    <property type="entry name" value="LRR"/>
    <property type="match status" value="1"/>
</dbReference>
<dbReference type="AlphaFoldDB" id="A0A6G0WYA5"/>
<dbReference type="Proteomes" id="UP000481153">
    <property type="component" value="Unassembled WGS sequence"/>
</dbReference>
<protein>
    <submittedName>
        <fullName evidence="2">Uncharacterized protein</fullName>
    </submittedName>
</protein>
<feature type="region of interest" description="Disordered" evidence="1">
    <location>
        <begin position="728"/>
        <end position="754"/>
    </location>
</feature>
<keyword evidence="3" id="KW-1185">Reference proteome</keyword>
<dbReference type="InterPro" id="IPR042655">
    <property type="entry name" value="LRC72"/>
</dbReference>
<accession>A0A6G0WYA5</accession>
<dbReference type="VEuPathDB" id="FungiDB:AeMF1_021590"/>
<proteinExistence type="predicted"/>
<dbReference type="InterPro" id="IPR032675">
    <property type="entry name" value="LRR_dom_sf"/>
</dbReference>
<name>A0A6G0WYA5_9STRA</name>
<organism evidence="2 3">
    <name type="scientific">Aphanomyces euteiches</name>
    <dbReference type="NCBI Taxonomy" id="100861"/>
    <lineage>
        <taxon>Eukaryota</taxon>
        <taxon>Sar</taxon>
        <taxon>Stramenopiles</taxon>
        <taxon>Oomycota</taxon>
        <taxon>Saprolegniomycetes</taxon>
        <taxon>Saprolegniales</taxon>
        <taxon>Verrucalvaceae</taxon>
        <taxon>Aphanomyces</taxon>
    </lineage>
</organism>
<comment type="caution">
    <text evidence="2">The sequence shown here is derived from an EMBL/GenBank/DDBJ whole genome shotgun (WGS) entry which is preliminary data.</text>
</comment>
<sequence>MRSPDEALLRSRSKAPLDQVDVLYLTNCALDVVANLDACTQLHSLYLQHNRLVDLTGLPSLRHLWHVDLSYNKKLHDLSPLTAFPALGYLSLEHCDCTFDDLATLRDIHIVQLQLGGNAPLQVDGQQVYRLKVAALLPNLWTLDGLYITGDHRLLALDQYGELGLMETPDRFGAVSTTWHSSSATNPHGQHLATIVSHQPTHRLARETYRLKALLHFYDIAVHQVNAGISFAPPKTMATAWPVVPTKSLVHLAPRARLNLAILVAARLDFPSIPSFLLLDALTINLLGHVDATDIRAIIEAPSFVSTALLFLLGQQSHEGSLGLPENDRKLWASLPVVLSNFIPPPAPDDEFLFSRRCCYAVILLSRAPSFPAIAKPTDASTVVSAVYKELLPLLEKAKMRVEDLFPDADTGAWISSQRKMGGLLGGTPSQLPWNKHSQDNRTYDRPWASDSPSKAAGSAESMTTTPLSPQPATLDDGQPLVKVGDWVQVRARQYVPIIRVSGDRKFVVLARFQGQQDPPFCGNSTVAIDKLSKVSPNMWKMPLEGSLSKAKSMGKLHRQPQGFHKLGIPRAIGVPNLDLTADDVAEACDAQPALAESKSVQLFTTQSSWNANYVLAPPQMIHAQNYWMEKSNPEEQGWSHIGAPIAEFNQPQLVQPRPLGPKGNVANVLMANYLKERAPSQVADTTPESHSHNNLSEMQQLQRDMAMLLGKTVEDEQSSNVSCFVTETTVQEPRKQQQQSSQQESPHPRPFDIPASTLVALHEASKPKVCFKSWYAESSMAYDDIIILDLGMPCKPSRASS</sequence>
<dbReference type="Gene3D" id="3.80.10.10">
    <property type="entry name" value="Ribonuclease Inhibitor"/>
    <property type="match status" value="1"/>
</dbReference>